<name>A0A835QI13_VANPL</name>
<proteinExistence type="predicted"/>
<dbReference type="OrthoDB" id="1917859at2759"/>
<accession>A0A835QI13</accession>
<evidence type="ECO:0000313" key="2">
    <source>
        <dbReference type="Proteomes" id="UP000636800"/>
    </source>
</evidence>
<gene>
    <name evidence="1" type="ORF">HPP92_015503</name>
</gene>
<dbReference type="AlphaFoldDB" id="A0A835QI13"/>
<protein>
    <submittedName>
        <fullName evidence="1">Uncharacterized protein</fullName>
    </submittedName>
</protein>
<evidence type="ECO:0000313" key="1">
    <source>
        <dbReference type="EMBL" id="KAG0473646.1"/>
    </source>
</evidence>
<organism evidence="1 2">
    <name type="scientific">Vanilla planifolia</name>
    <name type="common">Vanilla</name>
    <dbReference type="NCBI Taxonomy" id="51239"/>
    <lineage>
        <taxon>Eukaryota</taxon>
        <taxon>Viridiplantae</taxon>
        <taxon>Streptophyta</taxon>
        <taxon>Embryophyta</taxon>
        <taxon>Tracheophyta</taxon>
        <taxon>Spermatophyta</taxon>
        <taxon>Magnoliopsida</taxon>
        <taxon>Liliopsida</taxon>
        <taxon>Asparagales</taxon>
        <taxon>Orchidaceae</taxon>
        <taxon>Vanilloideae</taxon>
        <taxon>Vanilleae</taxon>
        <taxon>Vanilla</taxon>
    </lineage>
</organism>
<dbReference type="EMBL" id="JADCNL010000007">
    <property type="protein sequence ID" value="KAG0473646.1"/>
    <property type="molecule type" value="Genomic_DNA"/>
</dbReference>
<reference evidence="1 2" key="1">
    <citation type="journal article" date="2020" name="Nat. Food">
        <title>A phased Vanilla planifolia genome enables genetic improvement of flavour and production.</title>
        <authorList>
            <person name="Hasing T."/>
            <person name="Tang H."/>
            <person name="Brym M."/>
            <person name="Khazi F."/>
            <person name="Huang T."/>
            <person name="Chambers A.H."/>
        </authorList>
    </citation>
    <scope>NUCLEOTIDE SEQUENCE [LARGE SCALE GENOMIC DNA]</scope>
    <source>
        <tissue evidence="1">Leaf</tissue>
    </source>
</reference>
<sequence length="119" mass="13172">MEASSRDNKALDALVIMDLPKKAKKSAHAVRKHGMFTFRYRTLNVLTDGGLNWAILPLKSGRVDRTGFLRINSAACQREFAAVVSALEFEATAGETCKPSFCFRCVSEIISKEYCLPAI</sequence>
<comment type="caution">
    <text evidence="1">The sequence shown here is derived from an EMBL/GenBank/DDBJ whole genome shotgun (WGS) entry which is preliminary data.</text>
</comment>
<dbReference type="Proteomes" id="UP000636800">
    <property type="component" value="Chromosome 7"/>
</dbReference>
<keyword evidence="2" id="KW-1185">Reference proteome</keyword>